<proteinExistence type="inferred from homology"/>
<comment type="caution">
    <text evidence="5">The sequence shown here is derived from an EMBL/GenBank/DDBJ whole genome shotgun (WGS) entry which is preliminary data.</text>
</comment>
<dbReference type="GO" id="GO:0016832">
    <property type="term" value="F:aldehyde-lyase activity"/>
    <property type="evidence" value="ECO:0007669"/>
    <property type="project" value="TreeGrafter"/>
</dbReference>
<dbReference type="AlphaFoldDB" id="A0A7W5F7Y2"/>
<keyword evidence="3 5" id="KW-0456">Lyase</keyword>
<dbReference type="InterPro" id="IPR050251">
    <property type="entry name" value="HpcH-HpaI_aldolase"/>
</dbReference>
<dbReference type="Proteomes" id="UP000577707">
    <property type="component" value="Unassembled WGS sequence"/>
</dbReference>
<comment type="similarity">
    <text evidence="1">Belongs to the HpcH/HpaI aldolase family.</text>
</comment>
<evidence type="ECO:0000256" key="3">
    <source>
        <dbReference type="ARBA" id="ARBA00023239"/>
    </source>
</evidence>
<name>A0A7W5F7Y2_9ACTN</name>
<dbReference type="RefSeq" id="WP_183543924.1">
    <property type="nucleotide sequence ID" value="NZ_BMQT01000003.1"/>
</dbReference>
<dbReference type="EC" id="4.1.2.52" evidence="5"/>
<keyword evidence="6" id="KW-1185">Reference proteome</keyword>
<dbReference type="GO" id="GO:0005737">
    <property type="term" value="C:cytoplasm"/>
    <property type="evidence" value="ECO:0007669"/>
    <property type="project" value="TreeGrafter"/>
</dbReference>
<protein>
    <submittedName>
        <fullName evidence="5">4-hydroxy-2-oxoheptanedioate aldolase</fullName>
        <ecNumber evidence="5">4.1.2.52</ecNumber>
    </submittedName>
</protein>
<dbReference type="InterPro" id="IPR040442">
    <property type="entry name" value="Pyrv_kinase-like_dom_sf"/>
</dbReference>
<feature type="domain" description="HpcH/HpaI aldolase/citrate lyase" evidence="4">
    <location>
        <begin position="28"/>
        <end position="230"/>
    </location>
</feature>
<reference evidence="5 6" key="1">
    <citation type="submission" date="2020-08" db="EMBL/GenBank/DDBJ databases">
        <title>Genomic Encyclopedia of Type Strains, Phase III (KMG-III): the genomes of soil and plant-associated and newly described type strains.</title>
        <authorList>
            <person name="Whitman W."/>
        </authorList>
    </citation>
    <scope>NUCLEOTIDE SEQUENCE [LARGE SCALE GENOMIC DNA]</scope>
    <source>
        <strain evidence="5 6">CECT 3302</strain>
    </source>
</reference>
<keyword evidence="2" id="KW-0479">Metal-binding</keyword>
<dbReference type="EMBL" id="JACHXG010000003">
    <property type="protein sequence ID" value="MBB3088644.1"/>
    <property type="molecule type" value="Genomic_DNA"/>
</dbReference>
<organism evidence="5 6">
    <name type="scientific">Nocardioides albus</name>
    <dbReference type="NCBI Taxonomy" id="1841"/>
    <lineage>
        <taxon>Bacteria</taxon>
        <taxon>Bacillati</taxon>
        <taxon>Actinomycetota</taxon>
        <taxon>Actinomycetes</taxon>
        <taxon>Propionibacteriales</taxon>
        <taxon>Nocardioidaceae</taxon>
        <taxon>Nocardioides</taxon>
    </lineage>
</organism>
<accession>A0A7W5F7Y2</accession>
<evidence type="ECO:0000313" key="6">
    <source>
        <dbReference type="Proteomes" id="UP000577707"/>
    </source>
</evidence>
<dbReference type="PANTHER" id="PTHR30502:SF0">
    <property type="entry name" value="PHOSPHOENOLPYRUVATE CARBOXYLASE FAMILY PROTEIN"/>
    <property type="match status" value="1"/>
</dbReference>
<dbReference type="Pfam" id="PF03328">
    <property type="entry name" value="HpcH_HpaI"/>
    <property type="match status" value="1"/>
</dbReference>
<evidence type="ECO:0000259" key="4">
    <source>
        <dbReference type="Pfam" id="PF03328"/>
    </source>
</evidence>
<dbReference type="SUPFAM" id="SSF51621">
    <property type="entry name" value="Phosphoenolpyruvate/pyruvate domain"/>
    <property type="match status" value="1"/>
</dbReference>
<evidence type="ECO:0000256" key="1">
    <source>
        <dbReference type="ARBA" id="ARBA00005568"/>
    </source>
</evidence>
<dbReference type="PANTHER" id="PTHR30502">
    <property type="entry name" value="2-KETO-3-DEOXY-L-RHAMNONATE ALDOLASE"/>
    <property type="match status" value="1"/>
</dbReference>
<sequence>MNREPIEPLKQRLARGERLLGILVRTPAAMLIDMAGHNGYDFVLLDTEHGFADQQALADHIAAARAVGLPTVVRIGGGEVALALRVLDAGAEGIVAPHVQSADDAADAVRAAHYPPFGDRGFATYTPAGRWGKAAGSEHAADAARRTLVVAMIEDTQGVQNAESIAGAEGVDAVWVGLSDLAATLGYDARAADAACRQVWSTAKGVGTPVLALASDAKGAVAAFDGGAQMVVLNAQAAIDRCLGDWVLAGTTFISHPNESQESQ</sequence>
<gene>
    <name evidence="5" type="ORF">FHS12_001585</name>
</gene>
<dbReference type="GO" id="GO:0046872">
    <property type="term" value="F:metal ion binding"/>
    <property type="evidence" value="ECO:0007669"/>
    <property type="project" value="UniProtKB-KW"/>
</dbReference>
<evidence type="ECO:0000256" key="2">
    <source>
        <dbReference type="ARBA" id="ARBA00022723"/>
    </source>
</evidence>
<dbReference type="Gene3D" id="3.20.20.60">
    <property type="entry name" value="Phosphoenolpyruvate-binding domains"/>
    <property type="match status" value="1"/>
</dbReference>
<evidence type="ECO:0000313" key="5">
    <source>
        <dbReference type="EMBL" id="MBB3088644.1"/>
    </source>
</evidence>
<dbReference type="InterPro" id="IPR015813">
    <property type="entry name" value="Pyrv/PenolPyrv_kinase-like_dom"/>
</dbReference>
<dbReference type="InterPro" id="IPR005000">
    <property type="entry name" value="Aldolase/citrate-lyase_domain"/>
</dbReference>